<dbReference type="EMBL" id="FMVM01000015">
    <property type="protein sequence ID" value="SCZ00987.1"/>
    <property type="molecule type" value="Genomic_DNA"/>
</dbReference>
<dbReference type="Pfam" id="PF13614">
    <property type="entry name" value="AAA_31"/>
    <property type="match status" value="1"/>
</dbReference>
<comment type="catalytic activity">
    <reaction evidence="2">
        <text>ATP + H2O = ADP + phosphate + H(+)</text>
        <dbReference type="Rhea" id="RHEA:13065"/>
        <dbReference type="ChEBI" id="CHEBI:15377"/>
        <dbReference type="ChEBI" id="CHEBI:15378"/>
        <dbReference type="ChEBI" id="CHEBI:30616"/>
        <dbReference type="ChEBI" id="CHEBI:43474"/>
        <dbReference type="ChEBI" id="CHEBI:456216"/>
    </reaction>
</comment>
<dbReference type="PANTHER" id="PTHR13696:SF52">
    <property type="entry name" value="PARA FAMILY PROTEIN CT_582"/>
    <property type="match status" value="1"/>
</dbReference>
<dbReference type="FunFam" id="3.40.50.300:FF:000285">
    <property type="entry name" value="Sporulation initiation inhibitor Soj"/>
    <property type="match status" value="1"/>
</dbReference>
<dbReference type="InterPro" id="IPR025669">
    <property type="entry name" value="AAA_dom"/>
</dbReference>
<feature type="domain" description="AAA" evidence="5">
    <location>
        <begin position="60"/>
        <end position="235"/>
    </location>
</feature>
<proteinExistence type="inferred from homology"/>
<dbReference type="Proteomes" id="UP000198538">
    <property type="component" value="Unassembled WGS sequence"/>
</dbReference>
<name>A0A1G5KK59_9BACL</name>
<dbReference type="SUPFAM" id="SSF52540">
    <property type="entry name" value="P-loop containing nucleoside triphosphate hydrolases"/>
    <property type="match status" value="1"/>
</dbReference>
<dbReference type="AlphaFoldDB" id="A0A1G5KK59"/>
<keyword evidence="7" id="KW-1185">Reference proteome</keyword>
<evidence type="ECO:0000313" key="6">
    <source>
        <dbReference type="EMBL" id="SCZ00987.1"/>
    </source>
</evidence>
<dbReference type="PRINTS" id="PR00091">
    <property type="entry name" value="NITROGNASEII"/>
</dbReference>
<dbReference type="InterPro" id="IPR050678">
    <property type="entry name" value="DNA_Partitioning_ATPase"/>
</dbReference>
<evidence type="ECO:0000256" key="4">
    <source>
        <dbReference type="ARBA" id="ARBA00071824"/>
    </source>
</evidence>
<organism evidence="6 7">
    <name type="scientific">Paenibacillus polysaccharolyticus</name>
    <dbReference type="NCBI Taxonomy" id="582692"/>
    <lineage>
        <taxon>Bacteria</taxon>
        <taxon>Bacillati</taxon>
        <taxon>Bacillota</taxon>
        <taxon>Bacilli</taxon>
        <taxon>Bacillales</taxon>
        <taxon>Paenibacillaceae</taxon>
        <taxon>Paenibacillus</taxon>
    </lineage>
</organism>
<dbReference type="InterPro" id="IPR027417">
    <property type="entry name" value="P-loop_NTPase"/>
</dbReference>
<reference evidence="7" key="1">
    <citation type="submission" date="2016-10" db="EMBL/GenBank/DDBJ databases">
        <authorList>
            <person name="Varghese N."/>
            <person name="Submissions S."/>
        </authorList>
    </citation>
    <scope>NUCLEOTIDE SEQUENCE [LARGE SCALE GENOMIC DNA]</scope>
    <source>
        <strain evidence="7">BL9</strain>
    </source>
</reference>
<evidence type="ECO:0000256" key="2">
    <source>
        <dbReference type="ARBA" id="ARBA00049360"/>
    </source>
</evidence>
<dbReference type="STRING" id="582692.SAMN05720606_115149"/>
<dbReference type="Gene3D" id="3.40.50.300">
    <property type="entry name" value="P-loop containing nucleotide triphosphate hydrolases"/>
    <property type="match status" value="1"/>
</dbReference>
<protein>
    <recommendedName>
        <fullName evidence="4">Sporulation initiation inhibitor protein Soj</fullName>
    </recommendedName>
</protein>
<evidence type="ECO:0000313" key="7">
    <source>
        <dbReference type="Proteomes" id="UP000198538"/>
    </source>
</evidence>
<sequence length="310" mass="33863">MAAFSVYIVRFSCDVKGTNRSVKETVVVVLVDGGRLLILTVTHNLQEKTPILFEVKVLSKIMAVANQKGGVGKTTTSVNLGAGLASLGKKVLLVDIDPQGNTTSGVGINKADVANCIYDVLINDVPPQEAIAETQIEGLHIIPATIQLAGAEIELVSTISREVRLKKALAQVRNNYDYILIDCPPSLGMLTINSLTASDSVIIPIQCEYYALEGLSQLLNTVRLVQKHLNTSLQIEGVLLTMFDARTNLGIQVIEEVKKYFQQKVYQTIIPRNVRLSEAPSHGQSIITYDPRSRGAEVYLELAKEVISYE</sequence>
<gene>
    <name evidence="6" type="ORF">SAMN05720606_115149</name>
</gene>
<evidence type="ECO:0000259" key="5">
    <source>
        <dbReference type="Pfam" id="PF13614"/>
    </source>
</evidence>
<accession>A0A1G5KK59</accession>
<dbReference type="CDD" id="cd02042">
    <property type="entry name" value="ParAB_family"/>
    <property type="match status" value="1"/>
</dbReference>
<comment type="similarity">
    <text evidence="1">Belongs to the ParA family.</text>
</comment>
<evidence type="ECO:0000256" key="1">
    <source>
        <dbReference type="ARBA" id="ARBA00006976"/>
    </source>
</evidence>
<evidence type="ECO:0000256" key="3">
    <source>
        <dbReference type="ARBA" id="ARBA00062323"/>
    </source>
</evidence>
<dbReference type="PANTHER" id="PTHR13696">
    <property type="entry name" value="P-LOOP CONTAINING NUCLEOSIDE TRIPHOSPHATE HYDROLASE"/>
    <property type="match status" value="1"/>
</dbReference>
<comment type="subunit">
    <text evidence="3">Dimerizes in the presence of ATP but not ADP; ATP-binding is required for double-stranded (ds)DNA-binding. Interacts with DnaA.</text>
</comment>